<sequence length="247" mass="28103">MMLGLSRRALGPALIRPLYQRGVMAASGNTFRTAIPTGWSNGVRGFASMPPAKPSNSLTPVNDSVEKFTQKVSTTGLLPACKSKIAEVTNKSAIFEISVGVVVAQYKQIFLSLMRNIFQSFRPLLITVIMGNMLKMAAFLMQFPISFYSIFFFEVFYGMAQLAISFVFVCFFHNNMSLQTRMAAFLLQIPIGFYSIFMFECFYGIFQLGLSFVFVCFFHNDMSMQSRARQQLLRTMSRNLRRFKHMM</sequence>
<keyword evidence="1" id="KW-1133">Transmembrane helix</keyword>
<proteinExistence type="predicted"/>
<dbReference type="Proteomes" id="UP000553632">
    <property type="component" value="Unassembled WGS sequence"/>
</dbReference>
<keyword evidence="3" id="KW-1185">Reference proteome</keyword>
<feature type="transmembrane region" description="Helical" evidence="1">
    <location>
        <begin position="202"/>
        <end position="220"/>
    </location>
</feature>
<protein>
    <submittedName>
        <fullName evidence="2">Uncharacterized protein</fullName>
    </submittedName>
</protein>
<dbReference type="OMA" id="YSIFMFE"/>
<comment type="caution">
    <text evidence="2">The sequence shown here is derived from an EMBL/GenBank/DDBJ whole genome shotgun (WGS) entry which is preliminary data.</text>
</comment>
<evidence type="ECO:0000256" key="1">
    <source>
        <dbReference type="SAM" id="Phobius"/>
    </source>
</evidence>
<dbReference type="EMBL" id="JABANO010027081">
    <property type="protein sequence ID" value="KAF4717463.1"/>
    <property type="molecule type" value="Genomic_DNA"/>
</dbReference>
<accession>A0A7J6RA40</accession>
<feature type="transmembrane region" description="Helical" evidence="1">
    <location>
        <begin position="147"/>
        <end position="171"/>
    </location>
</feature>
<gene>
    <name evidence="2" type="ORF">FOZ63_033809</name>
</gene>
<organism evidence="2 3">
    <name type="scientific">Perkinsus olseni</name>
    <name type="common">Perkinsus atlanticus</name>
    <dbReference type="NCBI Taxonomy" id="32597"/>
    <lineage>
        <taxon>Eukaryota</taxon>
        <taxon>Sar</taxon>
        <taxon>Alveolata</taxon>
        <taxon>Perkinsozoa</taxon>
        <taxon>Perkinsea</taxon>
        <taxon>Perkinsida</taxon>
        <taxon>Perkinsidae</taxon>
        <taxon>Perkinsus</taxon>
    </lineage>
</organism>
<keyword evidence="1" id="KW-0812">Transmembrane</keyword>
<evidence type="ECO:0000313" key="2">
    <source>
        <dbReference type="EMBL" id="KAF4717463.1"/>
    </source>
</evidence>
<feature type="transmembrane region" description="Helical" evidence="1">
    <location>
        <begin position="124"/>
        <end position="141"/>
    </location>
</feature>
<dbReference type="AlphaFoldDB" id="A0A7J6RA40"/>
<evidence type="ECO:0000313" key="3">
    <source>
        <dbReference type="Proteomes" id="UP000553632"/>
    </source>
</evidence>
<name>A0A7J6RA40_PEROL</name>
<reference evidence="2 3" key="1">
    <citation type="submission" date="2020-04" db="EMBL/GenBank/DDBJ databases">
        <title>Perkinsus olseni comparative genomics.</title>
        <authorList>
            <person name="Bogema D.R."/>
        </authorList>
    </citation>
    <scope>NUCLEOTIDE SEQUENCE [LARGE SCALE GENOMIC DNA]</scope>
    <source>
        <strain evidence="2 3">ATCC PRA-207</strain>
    </source>
</reference>
<keyword evidence="1" id="KW-0472">Membrane</keyword>